<sequence>MTLAETTTCTICRRDLRDDEAGRYACRICVDLIDQHLRALAGPEGLYARLSAQLTPWAGNGGPAVSGSRTAPVPLRLEVLNLMTAGGPVLGPLETWVRDWEDCGRADMCEAGTLQRRVDHAVGTLRFNLQWAATSHPAFDEFGREVHAMWRTLDRQITGERPARIVPVACPCGTVLRITLDTAGARCVGCGEQYGHSELMELPLADRRIAA</sequence>
<name>A0ABZ1KEG6_9ACTN</name>
<reference evidence="1 2" key="1">
    <citation type="submission" date="2022-10" db="EMBL/GenBank/DDBJ databases">
        <title>The complete genomes of actinobacterial strains from the NBC collection.</title>
        <authorList>
            <person name="Joergensen T.S."/>
            <person name="Alvarez Arevalo M."/>
            <person name="Sterndorff E.B."/>
            <person name="Faurdal D."/>
            <person name="Vuksanovic O."/>
            <person name="Mourched A.-S."/>
            <person name="Charusanti P."/>
            <person name="Shaw S."/>
            <person name="Blin K."/>
            <person name="Weber T."/>
        </authorList>
    </citation>
    <scope>NUCLEOTIDE SEQUENCE [LARGE SCALE GENOMIC DNA]</scope>
    <source>
        <strain evidence="1 2">NBC_00185</strain>
    </source>
</reference>
<gene>
    <name evidence="1" type="ORF">OG560_29565</name>
</gene>
<proteinExistence type="predicted"/>
<evidence type="ECO:0000313" key="2">
    <source>
        <dbReference type="Proteomes" id="UP001622496"/>
    </source>
</evidence>
<evidence type="ECO:0000313" key="1">
    <source>
        <dbReference type="EMBL" id="WTP69346.1"/>
    </source>
</evidence>
<keyword evidence="2" id="KW-1185">Reference proteome</keyword>
<dbReference type="RefSeq" id="WP_406188964.1">
    <property type="nucleotide sequence ID" value="NZ_CP108135.1"/>
</dbReference>
<evidence type="ECO:0008006" key="3">
    <source>
        <dbReference type="Google" id="ProtNLM"/>
    </source>
</evidence>
<accession>A0ABZ1KEG6</accession>
<dbReference type="Proteomes" id="UP001622496">
    <property type="component" value="Chromosome"/>
</dbReference>
<protein>
    <recommendedName>
        <fullName evidence="3">ClpX-type ZB domain-containing protein</fullName>
    </recommendedName>
</protein>
<dbReference type="EMBL" id="CP108135">
    <property type="protein sequence ID" value="WTP69346.1"/>
    <property type="molecule type" value="Genomic_DNA"/>
</dbReference>
<organism evidence="1 2">
    <name type="scientific">[Kitasatospora] papulosa</name>
    <dbReference type="NCBI Taxonomy" id="1464011"/>
    <lineage>
        <taxon>Bacteria</taxon>
        <taxon>Bacillati</taxon>
        <taxon>Actinomycetota</taxon>
        <taxon>Actinomycetes</taxon>
        <taxon>Kitasatosporales</taxon>
        <taxon>Streptomycetaceae</taxon>
        <taxon>Streptomyces</taxon>
    </lineage>
</organism>